<feature type="signal peptide" evidence="1">
    <location>
        <begin position="1"/>
        <end position="20"/>
    </location>
</feature>
<proteinExistence type="predicted"/>
<accession>A0A5C4KWR6</accession>
<comment type="caution">
    <text evidence="2">The sequence shown here is derived from an EMBL/GenBank/DDBJ whole genome shotgun (WGS) entry which is preliminary data.</text>
</comment>
<gene>
    <name evidence="2" type="ORF">FHG55_16330</name>
</gene>
<sequence length="74" mass="7891">MQIWGLIWRCLLTLMAPSRAGSLLQGLRSTPINVGASLLAMASFQTPQPINAGACGTSAEPFSPYPAARRCPFQ</sequence>
<dbReference type="AlphaFoldDB" id="A0A5C4KWR6"/>
<evidence type="ECO:0000256" key="1">
    <source>
        <dbReference type="SAM" id="SignalP"/>
    </source>
</evidence>
<evidence type="ECO:0000313" key="3">
    <source>
        <dbReference type="Proteomes" id="UP000306272"/>
    </source>
</evidence>
<dbReference type="EMBL" id="VDDB01000013">
    <property type="protein sequence ID" value="TNB94611.1"/>
    <property type="molecule type" value="Genomic_DNA"/>
</dbReference>
<dbReference type="Proteomes" id="UP000306272">
    <property type="component" value="Unassembled WGS sequence"/>
</dbReference>
<name>A0A5C4KWR6_PSEJE</name>
<keyword evidence="1" id="KW-0732">Signal</keyword>
<evidence type="ECO:0000313" key="2">
    <source>
        <dbReference type="EMBL" id="TNB94611.1"/>
    </source>
</evidence>
<reference evidence="2" key="1">
    <citation type="submission" date="2019-06" db="EMBL/GenBank/DDBJ databases">
        <title>Pseudomonas-derived Butenolides : (Bio)synthesis of Styrolides.</title>
        <authorList>
            <person name="Klapper M."/>
            <person name="Chowdhury S."/>
            <person name="Stallforth P."/>
        </authorList>
    </citation>
    <scope>NUCLEOTIDE SEQUENCE [LARGE SCALE GENOMIC DNA]</scope>
    <source>
        <strain evidence="2">EC-S101</strain>
    </source>
</reference>
<feature type="chain" id="PRO_5023146857" evidence="1">
    <location>
        <begin position="21"/>
        <end position="74"/>
    </location>
</feature>
<keyword evidence="3" id="KW-1185">Reference proteome</keyword>
<protein>
    <submittedName>
        <fullName evidence="2">Uncharacterized protein</fullName>
    </submittedName>
</protein>
<organism evidence="2 3">
    <name type="scientific">Pseudomonas jessenii</name>
    <dbReference type="NCBI Taxonomy" id="77298"/>
    <lineage>
        <taxon>Bacteria</taxon>
        <taxon>Pseudomonadati</taxon>
        <taxon>Pseudomonadota</taxon>
        <taxon>Gammaproteobacteria</taxon>
        <taxon>Pseudomonadales</taxon>
        <taxon>Pseudomonadaceae</taxon>
        <taxon>Pseudomonas</taxon>
    </lineage>
</organism>